<dbReference type="Proteomes" id="UP001515480">
    <property type="component" value="Unassembled WGS sequence"/>
</dbReference>
<sequence>MAPNGLAKWVAKVRSCKVQIQAMAKVEMIHKQIAFRRATIHQLFEHARQNDDWETGDLANYTHEMLDLRASLRYHREVVNALEDWWRAMESILDEHGRRAGLLNRDQYLVVFTKVHLALYPATDRNAAMTSVLADWLVDSAGESCISREVTCDALFDLADHWTDEICGTDYAVFLLDALSCVWRKHNVSVLPDTRRQSTVHFRDVAAPYEVKTIEPRYLNDHGFELLPDDAIDRLPKREAQERVPIDKEVKSRYLQDAEDYARRRFVAALQLQVVQRVRSANSKLRNLARDVLKTTDWQIKRRLRASLGHEPSAAEVAAERDTELVLKVSRGLGRDPNPIEVVAAREASLKQRLNVILGRRPKESELAAARDEALKNLLTVKLGRPPTAEELAAARETNLKWRYVAKFGRQPEWVDMVLAREADMKLRLKAALGRVPNDAELALTREEDLRLRLKAIGGESVSDAQLQVEREAEMRERLRAELGRDATMLEAASARTLELKHRLGVKDGKRPKARYVLTKLRDEATKQFFMFHGRYPTEEELVAMGACSSPQASESRSFNRELGSAGKVEWAPSKYRAATDHEPILHIASLQFDPHEATCPCPPKRVSTLPSPFRNNAIRPAPRWASQCSSLQPSLPQFESESLWPPSRPSSNWPPSPPPHLPHSPSSRMERGHLVPPQVEPSERDFAGQPVIPASASMPNLTQRRARLAPPASSHMEMVESLGHSVWTRRLEVSVDRKLRVLESLVQSTSEPSLLHYISTLTSGMQEEILAHALSNHRPGTLDPFGDMRPMPRFGSQVDGPPSGQLLPPLRLGSIGPQSRDQKPNQAGPFDEAIAQSHSEASAGSSIPGGEMQTEEPEVSWRLDLPPVSSTQMISEWEGSREPSLIDLPADTRITGTLASRNDASKDWQRQVFSNRMTMSGSNLEDFSIYLYLKVICSCPRVKARFLNAHILYLLSRTAQYRLC</sequence>
<proteinExistence type="predicted"/>
<evidence type="ECO:0000313" key="3">
    <source>
        <dbReference type="Proteomes" id="UP001515480"/>
    </source>
</evidence>
<protein>
    <submittedName>
        <fullName evidence="2">Uncharacterized protein</fullName>
    </submittedName>
</protein>
<reference evidence="2 3" key="1">
    <citation type="journal article" date="2024" name="Science">
        <title>Giant polyketide synthase enzymes in the biosynthesis of giant marine polyether toxins.</title>
        <authorList>
            <person name="Fallon T.R."/>
            <person name="Shende V.V."/>
            <person name="Wierzbicki I.H."/>
            <person name="Pendleton A.L."/>
            <person name="Watervoot N.F."/>
            <person name="Auber R.P."/>
            <person name="Gonzalez D.J."/>
            <person name="Wisecaver J.H."/>
            <person name="Moore B.S."/>
        </authorList>
    </citation>
    <scope>NUCLEOTIDE SEQUENCE [LARGE SCALE GENOMIC DNA]</scope>
    <source>
        <strain evidence="2 3">12B1</strain>
    </source>
</reference>
<keyword evidence="3" id="KW-1185">Reference proteome</keyword>
<comment type="caution">
    <text evidence="2">The sequence shown here is derived from an EMBL/GenBank/DDBJ whole genome shotgun (WGS) entry which is preliminary data.</text>
</comment>
<organism evidence="2 3">
    <name type="scientific">Prymnesium parvum</name>
    <name type="common">Toxic golden alga</name>
    <dbReference type="NCBI Taxonomy" id="97485"/>
    <lineage>
        <taxon>Eukaryota</taxon>
        <taxon>Haptista</taxon>
        <taxon>Haptophyta</taxon>
        <taxon>Prymnesiophyceae</taxon>
        <taxon>Prymnesiales</taxon>
        <taxon>Prymnesiaceae</taxon>
        <taxon>Prymnesium</taxon>
    </lineage>
</organism>
<evidence type="ECO:0000313" key="2">
    <source>
        <dbReference type="EMBL" id="KAL1523036.1"/>
    </source>
</evidence>
<feature type="compositionally biased region" description="Polar residues" evidence="1">
    <location>
        <begin position="837"/>
        <end position="846"/>
    </location>
</feature>
<name>A0AB34JQX5_PRYPA</name>
<feature type="region of interest" description="Disordered" evidence="1">
    <location>
        <begin position="782"/>
        <end position="866"/>
    </location>
</feature>
<dbReference type="EMBL" id="JBGBPQ010000006">
    <property type="protein sequence ID" value="KAL1523036.1"/>
    <property type="molecule type" value="Genomic_DNA"/>
</dbReference>
<accession>A0AB34JQX5</accession>
<dbReference type="AlphaFoldDB" id="A0AB34JQX5"/>
<feature type="compositionally biased region" description="Low complexity" evidence="1">
    <location>
        <begin position="627"/>
        <end position="646"/>
    </location>
</feature>
<feature type="region of interest" description="Disordered" evidence="1">
    <location>
        <begin position="625"/>
        <end position="703"/>
    </location>
</feature>
<feature type="compositionally biased region" description="Pro residues" evidence="1">
    <location>
        <begin position="647"/>
        <end position="663"/>
    </location>
</feature>
<evidence type="ECO:0000256" key="1">
    <source>
        <dbReference type="SAM" id="MobiDB-lite"/>
    </source>
</evidence>
<gene>
    <name evidence="2" type="ORF">AB1Y20_017998</name>
</gene>